<evidence type="ECO:0008006" key="7">
    <source>
        <dbReference type="Google" id="ProtNLM"/>
    </source>
</evidence>
<name>A0A921Z326_MANSE</name>
<protein>
    <recommendedName>
        <fullName evidence="7">GATOR complex protein DEPDC5</fullName>
    </recommendedName>
</protein>
<dbReference type="InterPro" id="IPR027244">
    <property type="entry name" value="IML1"/>
</dbReference>
<dbReference type="GO" id="GO:0005096">
    <property type="term" value="F:GTPase activator activity"/>
    <property type="evidence" value="ECO:0007669"/>
    <property type="project" value="InterPro"/>
</dbReference>
<evidence type="ECO:0000313" key="5">
    <source>
        <dbReference type="EMBL" id="KAG6450041.1"/>
    </source>
</evidence>
<feature type="domain" description="IML1 N-terminal double psi beta-barrel" evidence="4">
    <location>
        <begin position="1"/>
        <end position="84"/>
    </location>
</feature>
<dbReference type="GO" id="GO:0034198">
    <property type="term" value="P:cellular response to amino acid starvation"/>
    <property type="evidence" value="ECO:0007669"/>
    <property type="project" value="TreeGrafter"/>
</dbReference>
<feature type="domain" description="Vacuolar membrane-associated protein Iml1 N-terminal" evidence="2">
    <location>
        <begin position="96"/>
        <end position="383"/>
    </location>
</feature>
<dbReference type="GO" id="GO:0005765">
    <property type="term" value="C:lysosomal membrane"/>
    <property type="evidence" value="ECO:0007669"/>
    <property type="project" value="TreeGrafter"/>
</dbReference>
<dbReference type="PANTHER" id="PTHR13179:SF8">
    <property type="entry name" value="GATOR COMPLEX PROTEIN DEPDC5"/>
    <property type="match status" value="1"/>
</dbReference>
<dbReference type="Pfam" id="PF12257">
    <property type="entry name" value="IML1"/>
    <property type="match status" value="1"/>
</dbReference>
<feature type="region of interest" description="Disordered" evidence="1">
    <location>
        <begin position="958"/>
        <end position="977"/>
    </location>
</feature>
<evidence type="ECO:0000259" key="2">
    <source>
        <dbReference type="Pfam" id="PF12257"/>
    </source>
</evidence>
<dbReference type="InterPro" id="IPR055213">
    <property type="entry name" value="IML1_double_psi_beta_barrel"/>
</dbReference>
<reference evidence="5" key="2">
    <citation type="submission" date="2020-12" db="EMBL/GenBank/DDBJ databases">
        <authorList>
            <person name="Kanost M."/>
        </authorList>
    </citation>
    <scope>NUCLEOTIDE SEQUENCE</scope>
</reference>
<dbReference type="Proteomes" id="UP000791440">
    <property type="component" value="Unassembled WGS sequence"/>
</dbReference>
<keyword evidence="6" id="KW-1185">Reference proteome</keyword>
<dbReference type="GO" id="GO:1904262">
    <property type="term" value="P:negative regulation of TORC1 signaling"/>
    <property type="evidence" value="ECO:0007669"/>
    <property type="project" value="TreeGrafter"/>
</dbReference>
<accession>A0A921Z326</accession>
<dbReference type="GO" id="GO:0010508">
    <property type="term" value="P:positive regulation of autophagy"/>
    <property type="evidence" value="ECO:0007669"/>
    <property type="project" value="TreeGrafter"/>
</dbReference>
<gene>
    <name evidence="5" type="ORF">O3G_MSEX006362</name>
</gene>
<dbReference type="GO" id="GO:1990130">
    <property type="term" value="C:GATOR1 complex"/>
    <property type="evidence" value="ECO:0007669"/>
    <property type="project" value="TreeGrafter"/>
</dbReference>
<dbReference type="EMBL" id="JH668382">
    <property type="protein sequence ID" value="KAG6450041.1"/>
    <property type="molecule type" value="Genomic_DNA"/>
</dbReference>
<feature type="compositionally biased region" description="Basic and acidic residues" evidence="1">
    <location>
        <begin position="614"/>
        <end position="625"/>
    </location>
</feature>
<dbReference type="PANTHER" id="PTHR13179">
    <property type="entry name" value="DEP DOMAIN CONTAINING PROTEIN 5"/>
    <property type="match status" value="1"/>
</dbReference>
<proteinExistence type="predicted"/>
<reference evidence="5" key="1">
    <citation type="journal article" date="2016" name="Insect Biochem. Mol. Biol.">
        <title>Multifaceted biological insights from a draft genome sequence of the tobacco hornworm moth, Manduca sexta.</title>
        <authorList>
            <person name="Kanost M.R."/>
            <person name="Arrese E.L."/>
            <person name="Cao X."/>
            <person name="Chen Y.R."/>
            <person name="Chellapilla S."/>
            <person name="Goldsmith M.R."/>
            <person name="Grosse-Wilde E."/>
            <person name="Heckel D.G."/>
            <person name="Herndon N."/>
            <person name="Jiang H."/>
            <person name="Papanicolaou A."/>
            <person name="Qu J."/>
            <person name="Soulages J.L."/>
            <person name="Vogel H."/>
            <person name="Walters J."/>
            <person name="Waterhouse R.M."/>
            <person name="Ahn S.J."/>
            <person name="Almeida F.C."/>
            <person name="An C."/>
            <person name="Aqrawi P."/>
            <person name="Bretschneider A."/>
            <person name="Bryant W.B."/>
            <person name="Bucks S."/>
            <person name="Chao H."/>
            <person name="Chevignon G."/>
            <person name="Christen J.M."/>
            <person name="Clarke D.F."/>
            <person name="Dittmer N.T."/>
            <person name="Ferguson L.C.F."/>
            <person name="Garavelou S."/>
            <person name="Gordon K.H.J."/>
            <person name="Gunaratna R.T."/>
            <person name="Han Y."/>
            <person name="Hauser F."/>
            <person name="He Y."/>
            <person name="Heidel-Fischer H."/>
            <person name="Hirsh A."/>
            <person name="Hu Y."/>
            <person name="Jiang H."/>
            <person name="Kalra D."/>
            <person name="Klinner C."/>
            <person name="Konig C."/>
            <person name="Kovar C."/>
            <person name="Kroll A.R."/>
            <person name="Kuwar S.S."/>
            <person name="Lee S.L."/>
            <person name="Lehman R."/>
            <person name="Li K."/>
            <person name="Li Z."/>
            <person name="Liang H."/>
            <person name="Lovelace S."/>
            <person name="Lu Z."/>
            <person name="Mansfield J.H."/>
            <person name="McCulloch K.J."/>
            <person name="Mathew T."/>
            <person name="Morton B."/>
            <person name="Muzny D.M."/>
            <person name="Neunemann D."/>
            <person name="Ongeri F."/>
            <person name="Pauchet Y."/>
            <person name="Pu L.L."/>
            <person name="Pyrousis I."/>
            <person name="Rao X.J."/>
            <person name="Redding A."/>
            <person name="Roesel C."/>
            <person name="Sanchez-Gracia A."/>
            <person name="Schaack S."/>
            <person name="Shukla A."/>
            <person name="Tetreau G."/>
            <person name="Wang Y."/>
            <person name="Xiong G.H."/>
            <person name="Traut W."/>
            <person name="Walsh T.K."/>
            <person name="Worley K.C."/>
            <person name="Wu D."/>
            <person name="Wu W."/>
            <person name="Wu Y.Q."/>
            <person name="Zhang X."/>
            <person name="Zou Z."/>
            <person name="Zucker H."/>
            <person name="Briscoe A.D."/>
            <person name="Burmester T."/>
            <person name="Clem R.J."/>
            <person name="Feyereisen R."/>
            <person name="Grimmelikhuijzen C.J.P."/>
            <person name="Hamodrakas S.J."/>
            <person name="Hansson B.S."/>
            <person name="Huguet E."/>
            <person name="Jermiin L.S."/>
            <person name="Lan Q."/>
            <person name="Lehman H.K."/>
            <person name="Lorenzen M."/>
            <person name="Merzendorfer H."/>
            <person name="Michalopoulos I."/>
            <person name="Morton D.B."/>
            <person name="Muthukrishnan S."/>
            <person name="Oakeshott J.G."/>
            <person name="Palmer W."/>
            <person name="Park Y."/>
            <person name="Passarelli A.L."/>
            <person name="Rozas J."/>
            <person name="Schwartz L.M."/>
            <person name="Smith W."/>
            <person name="Southgate A."/>
            <person name="Vilcinskas A."/>
            <person name="Vogt R."/>
            <person name="Wang P."/>
            <person name="Werren J."/>
            <person name="Yu X.Q."/>
            <person name="Zhou J.J."/>
            <person name="Brown S.J."/>
            <person name="Scherer S.E."/>
            <person name="Richards S."/>
            <person name="Blissard G.W."/>
        </authorList>
    </citation>
    <scope>NUCLEOTIDE SEQUENCE</scope>
</reference>
<dbReference type="InterPro" id="IPR048255">
    <property type="entry name" value="IML1_N"/>
</dbReference>
<organism evidence="5 6">
    <name type="scientific">Manduca sexta</name>
    <name type="common">Tobacco hawkmoth</name>
    <name type="synonym">Tobacco hornworm</name>
    <dbReference type="NCBI Taxonomy" id="7130"/>
    <lineage>
        <taxon>Eukaryota</taxon>
        <taxon>Metazoa</taxon>
        <taxon>Ecdysozoa</taxon>
        <taxon>Arthropoda</taxon>
        <taxon>Hexapoda</taxon>
        <taxon>Insecta</taxon>
        <taxon>Pterygota</taxon>
        <taxon>Neoptera</taxon>
        <taxon>Endopterygota</taxon>
        <taxon>Lepidoptera</taxon>
        <taxon>Glossata</taxon>
        <taxon>Ditrysia</taxon>
        <taxon>Bombycoidea</taxon>
        <taxon>Sphingidae</taxon>
        <taxon>Sphinginae</taxon>
        <taxon>Sphingini</taxon>
        <taxon>Manduca</taxon>
    </lineage>
</organism>
<dbReference type="Pfam" id="PF19418">
    <property type="entry name" value="DEPDC5_CTD"/>
    <property type="match status" value="1"/>
</dbReference>
<evidence type="ECO:0000256" key="1">
    <source>
        <dbReference type="SAM" id="MobiDB-lite"/>
    </source>
</evidence>
<feature type="region of interest" description="Disordered" evidence="1">
    <location>
        <begin position="610"/>
        <end position="634"/>
    </location>
</feature>
<comment type="caution">
    <text evidence="5">The sequence shown here is derived from an EMBL/GenBank/DDBJ whole genome shotgun (WGS) entry which is preliminary data.</text>
</comment>
<dbReference type="Pfam" id="PF23013">
    <property type="entry name" value="IML1_N"/>
    <property type="match status" value="1"/>
</dbReference>
<sequence>MKSFKLIVHQASFSPVDLIINLKDYPGLKEKDIVEIYHPENDYPRLLLQVTKVDAPGRGRDTISVEQSIATTFQLRTFADVYVNTISAAEVALDSVELTFKDQYMGRSEMWRLKNHLVDTCVYINKKIEYCGGAIRCQVYEMWSQGDRVACGVITEDTKIVFRSSTSMVYLFIQMSSEMWDFDIHGDLYFEKAVNGFLADLFAKWRKNGSNHEVTIVLFSRTFYKAKSLEEFPQHMKDCLQKDYRGRFYEDFYRVAVQNERYDDWSNVLLQLRRLFTDYQKIVLQYHERPNMEIPTAINSTAAQGNFLEVLNMSLNVFEKHYLDRCFDRTGQLSVVITPGVGVFEVDRELTNVTKQRIIDNGVGSDLVCVGEQPLHAVPLLKFHNKDNNLNSIDDYSMPHWINLSFYSTNKKVAYSNFIPRIKLPPRKSQEPLRKMYEDERKGKLLKEDDCMHNSIFDYDSYDAQVFQLPPAHSTCVQRVTRTKKTSVAGLEGISRRSPPTSTLHHRKMSDPDIHHSLGDIILTSGVITSAYEMGGDVTDSPIGSNRLSPRSSISSHKPVIRTGRALINPFDPSHVTVKLTSNRRRWTHIFPKGPTGVLIQQHHYQARPAGEPARSDEHRCDNNTKDNGSSIINNNHSIYQVDGNVMSRKRMISASGALSVLGVTGTPSTTNNASLALLWGATGEQEWTPALTTGVDWKSLTIPACLPITTDYFPDKRSLQNDYLVSDYNLLPDDVNADFAQNRAIYKDPLTTMEVFKELVSQRLAQGFQLIVGVNENEVIESHCPSTAAPPPSKVAPQCGKPSNAAPTKRYLLSIGRIFHKLTLVGSTITVTRYRPRHPYPPFNIHYRYRFHAPNHDTYEVSWVSFTTEKLETYNWNYMDHYICTRGDSDFGLVEALKYWRFRTLLLPLHNPATKQILDDESTHCDIYPTPTRHDLDQLTDGFLKMAELYFNKVKRPNKQRGGASSSPFRERVGSTRLPDRPRLRIEAMAAAKAVLERTQSQTGECDDTYDDGVMEPKLKATAPLSEIMERMRHPTLGVGYLQQTVSLPSHTFVSIYAIHWLQANMEGMTVGKATAIMEKLLQEKMICHASGDTTKRFVVGYYMYHMLPQKKDKELTDYVKPLGDLQSFENEWMEVEVMGPRSPLIHVESACGAIDILGSSPVTDDTGVPAFLCDNIDPTYMELDSDSDLPLYKRTHLDIDVSNKSDRIEWGHARYQATFRPDQAYEMCIQWAVASGNIVAELLLGWARKAQNCRLQMVPIPADPLALPFTLKSDPLRGPIYVPLNVEPLLRNKTALFEGFPEDTWLERLFLFQEAIVGRFGFVKCTVESTSHETERGVGDHLYVHVTGNMFILIPTTVKSEQKSSRTKPASKPLNASRYPVHTEAVPSPHEAYISRHVGEKNNDYNNSRRMGFLWSWNHMISKKWKWAQTPATGDEGFQMRMLRDFKYFCANQEQRLSQFWDLCWELKEKARGIPL</sequence>
<evidence type="ECO:0000313" key="6">
    <source>
        <dbReference type="Proteomes" id="UP000791440"/>
    </source>
</evidence>
<dbReference type="InterPro" id="IPR045838">
    <property type="entry name" value="DEPDC5_CTD"/>
</dbReference>
<evidence type="ECO:0000259" key="4">
    <source>
        <dbReference type="Pfam" id="PF23013"/>
    </source>
</evidence>
<feature type="domain" description="DEPDC5 C-terminal" evidence="3">
    <location>
        <begin position="1125"/>
        <end position="1456"/>
    </location>
</feature>
<evidence type="ECO:0000259" key="3">
    <source>
        <dbReference type="Pfam" id="PF19418"/>
    </source>
</evidence>